<dbReference type="Gene3D" id="1.20.5.490">
    <property type="entry name" value="Single helix bin"/>
    <property type="match status" value="1"/>
</dbReference>
<dbReference type="GO" id="GO:0006999">
    <property type="term" value="P:nuclear pore organization"/>
    <property type="evidence" value="ECO:0007669"/>
    <property type="project" value="TreeGrafter"/>
</dbReference>
<dbReference type="Pfam" id="PF13634">
    <property type="entry name" value="Nucleoporin_FG"/>
    <property type="match status" value="1"/>
</dbReference>
<dbReference type="InterPro" id="IPR025574">
    <property type="entry name" value="Nucleoporin_FG_rpt"/>
</dbReference>
<evidence type="ECO:0000256" key="2">
    <source>
        <dbReference type="ARBA" id="ARBA00022448"/>
    </source>
</evidence>
<dbReference type="GO" id="GO:0044613">
    <property type="term" value="C:nuclear pore central transport channel"/>
    <property type="evidence" value="ECO:0007669"/>
    <property type="project" value="TreeGrafter"/>
</dbReference>
<dbReference type="InterPro" id="IPR025712">
    <property type="entry name" value="Nup54_alpha-helical_dom"/>
</dbReference>
<gene>
    <name evidence="7" type="ORF">FB192DRAFT_1380746</name>
</gene>
<evidence type="ECO:0000256" key="1">
    <source>
        <dbReference type="ARBA" id="ARBA00004123"/>
    </source>
</evidence>
<evidence type="ECO:0000256" key="4">
    <source>
        <dbReference type="SAM" id="Coils"/>
    </source>
</evidence>
<proteinExistence type="predicted"/>
<dbReference type="GO" id="GO:0006607">
    <property type="term" value="P:NLS-bearing protein import into nucleus"/>
    <property type="evidence" value="ECO:0007669"/>
    <property type="project" value="TreeGrafter"/>
</dbReference>
<accession>A0A8H4BE61</accession>
<dbReference type="GO" id="GO:0036228">
    <property type="term" value="P:protein localization to nuclear inner membrane"/>
    <property type="evidence" value="ECO:0007669"/>
    <property type="project" value="TreeGrafter"/>
</dbReference>
<feature type="signal peptide" evidence="5">
    <location>
        <begin position="1"/>
        <end position="19"/>
    </location>
</feature>
<feature type="domain" description="Nucleoporin Nup54 alpha-helical" evidence="6">
    <location>
        <begin position="314"/>
        <end position="453"/>
    </location>
</feature>
<dbReference type="GO" id="GO:0017056">
    <property type="term" value="F:structural constituent of nuclear pore"/>
    <property type="evidence" value="ECO:0007669"/>
    <property type="project" value="TreeGrafter"/>
</dbReference>
<dbReference type="InterPro" id="IPR024864">
    <property type="entry name" value="Nup54/Nup57/Nup44"/>
</dbReference>
<protein>
    <submittedName>
        <fullName evidence="7">Nucleoporin complex subunit 54-domain-containing protein</fullName>
    </submittedName>
</protein>
<dbReference type="Pfam" id="PF13874">
    <property type="entry name" value="Nup54"/>
    <property type="match status" value="1"/>
</dbReference>
<evidence type="ECO:0000256" key="5">
    <source>
        <dbReference type="SAM" id="SignalP"/>
    </source>
</evidence>
<evidence type="ECO:0000313" key="7">
    <source>
        <dbReference type="EMBL" id="KAF1800440.1"/>
    </source>
</evidence>
<dbReference type="PANTHER" id="PTHR13000:SF0">
    <property type="entry name" value="NUCLEOPORIN P54"/>
    <property type="match status" value="1"/>
</dbReference>
<sequence length="527" mass="55955">MMKKFGMIWLSQIRVFSLSLHTFENNDMNTFGSTANTQSSAGTLFGATPAAPATGGLFGSSNTSNSAGTLFGSNTTNSSAAGTLFGGAASAAPATSTAGFGGGFGSTPAANTTSAFGTSAAPSLFGAPATSTAAPSTGFGGFGATATSTAAPSTGFGGFGAAATSTAAPSTGFGGFGAPATSTAAPSSGFGGFGTLTSQPAATSSAFGGFGSTAATSQPATSTAGGFGGFGATATNTFGSNTTGGFGGFGAKPQQTGFGVSQQQQQQQPPPVQEKVWQELALIRAHFDPTSPLCHFRHYFYNMVPPNEVHLYVRPQNQDEQLWNEAQRKNPDPTTLVPVLAVGFDDILKRMEIQSKQLELHQEKLRETAERLAHVQRRHELGTLVKLEEHKRRHTEFSQRLLRLLRYSQVLRYKNFPLSADEEKSMRQLDELSKYPNRPEAMNQRLMAIRNQLEAIKARQMAHANQGSGSEVWRTVNEEDLNVIAKVLEDEQKGIKHVEAILRSDTQELDLIESALNERRKSYMTRH</sequence>
<comment type="caution">
    <text evidence="7">The sequence shown here is derived from an EMBL/GenBank/DDBJ whole genome shotgun (WGS) entry which is preliminary data.</text>
</comment>
<feature type="chain" id="PRO_5034592704" evidence="5">
    <location>
        <begin position="20"/>
        <end position="527"/>
    </location>
</feature>
<keyword evidence="4" id="KW-0175">Coiled coil</keyword>
<dbReference type="EMBL" id="JAAECE010000005">
    <property type="protein sequence ID" value="KAF1800440.1"/>
    <property type="molecule type" value="Genomic_DNA"/>
</dbReference>
<dbReference type="AlphaFoldDB" id="A0A8H4BE61"/>
<dbReference type="Proteomes" id="UP000469890">
    <property type="component" value="Unassembled WGS sequence"/>
</dbReference>
<reference evidence="7 8" key="1">
    <citation type="submission" date="2019-09" db="EMBL/GenBank/DDBJ databases">
        <authorList>
            <consortium name="DOE Joint Genome Institute"/>
            <person name="Mondo S.J."/>
            <person name="Navarro-Mendoza M.I."/>
            <person name="Perez-Arques C."/>
            <person name="Panchal S."/>
            <person name="Nicolas F.E."/>
            <person name="Ganguly P."/>
            <person name="Pangilinan J."/>
            <person name="Grigoriev I."/>
            <person name="Heitman J."/>
            <person name="Sanya K."/>
            <person name="Garre V."/>
        </authorList>
    </citation>
    <scope>NUCLEOTIDE SEQUENCE [LARGE SCALE GENOMIC DNA]</scope>
    <source>
        <strain evidence="7 8">MU402</strain>
    </source>
</reference>
<keyword evidence="3" id="KW-0539">Nucleus</keyword>
<dbReference type="PANTHER" id="PTHR13000">
    <property type="entry name" value="NUCLEOPORIN P54"/>
    <property type="match status" value="1"/>
</dbReference>
<evidence type="ECO:0000313" key="8">
    <source>
        <dbReference type="Proteomes" id="UP000469890"/>
    </source>
</evidence>
<evidence type="ECO:0000259" key="6">
    <source>
        <dbReference type="Pfam" id="PF13874"/>
    </source>
</evidence>
<name>A0A8H4BE61_MUCCL</name>
<comment type="subcellular location">
    <subcellularLocation>
        <location evidence="1">Nucleus</location>
    </subcellularLocation>
</comment>
<evidence type="ECO:0000256" key="3">
    <source>
        <dbReference type="ARBA" id="ARBA00023242"/>
    </source>
</evidence>
<organism evidence="7 8">
    <name type="scientific">Mucor circinelloides f. lusitanicus</name>
    <name type="common">Mucor racemosus var. lusitanicus</name>
    <dbReference type="NCBI Taxonomy" id="29924"/>
    <lineage>
        <taxon>Eukaryota</taxon>
        <taxon>Fungi</taxon>
        <taxon>Fungi incertae sedis</taxon>
        <taxon>Mucoromycota</taxon>
        <taxon>Mucoromycotina</taxon>
        <taxon>Mucoromycetes</taxon>
        <taxon>Mucorales</taxon>
        <taxon>Mucorineae</taxon>
        <taxon>Mucoraceae</taxon>
        <taxon>Mucor</taxon>
    </lineage>
</organism>
<keyword evidence="2" id="KW-0813">Transport</keyword>
<keyword evidence="5" id="KW-0732">Signal</keyword>
<feature type="coiled-coil region" evidence="4">
    <location>
        <begin position="348"/>
        <end position="378"/>
    </location>
</feature>